<dbReference type="GO" id="GO:0009249">
    <property type="term" value="P:protein lipoylation"/>
    <property type="evidence" value="ECO:0007669"/>
    <property type="project" value="InterPro"/>
</dbReference>
<accession>A0A1G5S0I2</accession>
<dbReference type="InterPro" id="IPR020605">
    <property type="entry name" value="Octanoyltransferase_CS"/>
</dbReference>
<comment type="similarity">
    <text evidence="5 6">Belongs to the LipB family.</text>
</comment>
<comment type="catalytic activity">
    <reaction evidence="5 6">
        <text>octanoyl-[ACP] + L-lysyl-[protein] = N(6)-octanoyl-L-lysyl-[protein] + holo-[ACP] + H(+)</text>
        <dbReference type="Rhea" id="RHEA:17665"/>
        <dbReference type="Rhea" id="RHEA-COMP:9636"/>
        <dbReference type="Rhea" id="RHEA-COMP:9685"/>
        <dbReference type="Rhea" id="RHEA-COMP:9752"/>
        <dbReference type="Rhea" id="RHEA-COMP:9928"/>
        <dbReference type="ChEBI" id="CHEBI:15378"/>
        <dbReference type="ChEBI" id="CHEBI:29969"/>
        <dbReference type="ChEBI" id="CHEBI:64479"/>
        <dbReference type="ChEBI" id="CHEBI:78463"/>
        <dbReference type="ChEBI" id="CHEBI:78809"/>
        <dbReference type="EC" id="2.3.1.181"/>
    </reaction>
</comment>
<keyword evidence="2 5" id="KW-0808">Transferase</keyword>
<evidence type="ECO:0000259" key="10">
    <source>
        <dbReference type="PROSITE" id="PS51733"/>
    </source>
</evidence>
<evidence type="ECO:0000256" key="1">
    <source>
        <dbReference type="ARBA" id="ARBA00004821"/>
    </source>
</evidence>
<dbReference type="EMBL" id="FMWL01000007">
    <property type="protein sequence ID" value="SCZ79480.1"/>
    <property type="molecule type" value="Genomic_DNA"/>
</dbReference>
<feature type="binding site" evidence="5 8">
    <location>
        <begin position="96"/>
        <end position="103"/>
    </location>
    <ligand>
        <name>substrate</name>
    </ligand>
</feature>
<dbReference type="EC" id="2.3.1.181" evidence="5 6"/>
<dbReference type="GO" id="GO:0033819">
    <property type="term" value="F:lipoyl(octanoyl) transferase activity"/>
    <property type="evidence" value="ECO:0007669"/>
    <property type="project" value="UniProtKB-EC"/>
</dbReference>
<dbReference type="InterPro" id="IPR000544">
    <property type="entry name" value="Octanoyltransferase"/>
</dbReference>
<dbReference type="InterPro" id="IPR045864">
    <property type="entry name" value="aa-tRNA-synth_II/BPL/LPL"/>
</dbReference>
<evidence type="ECO:0000256" key="6">
    <source>
        <dbReference type="PIRNR" id="PIRNR016262"/>
    </source>
</evidence>
<dbReference type="STRING" id="1120920.SAMN03080599_01791"/>
<dbReference type="PROSITE" id="PS01313">
    <property type="entry name" value="LIPB"/>
    <property type="match status" value="1"/>
</dbReference>
<feature type="binding site" evidence="5 8">
    <location>
        <begin position="163"/>
        <end position="165"/>
    </location>
    <ligand>
        <name>substrate</name>
    </ligand>
</feature>
<dbReference type="PIRSF" id="PIRSF016262">
    <property type="entry name" value="LPLase"/>
    <property type="match status" value="1"/>
</dbReference>
<feature type="binding site" evidence="5 8">
    <location>
        <begin position="176"/>
        <end position="178"/>
    </location>
    <ligand>
        <name>substrate</name>
    </ligand>
</feature>
<dbReference type="Proteomes" id="UP000199208">
    <property type="component" value="Unassembled WGS sequence"/>
</dbReference>
<evidence type="ECO:0000313" key="11">
    <source>
        <dbReference type="EMBL" id="SCZ79480.1"/>
    </source>
</evidence>
<keyword evidence="3 5" id="KW-0012">Acyltransferase</keyword>
<evidence type="ECO:0000256" key="3">
    <source>
        <dbReference type="ARBA" id="ARBA00023315"/>
    </source>
</evidence>
<reference evidence="11 12" key="1">
    <citation type="submission" date="2016-10" db="EMBL/GenBank/DDBJ databases">
        <authorList>
            <person name="de Groot N.N."/>
        </authorList>
    </citation>
    <scope>NUCLEOTIDE SEQUENCE [LARGE SCALE GENOMIC DNA]</scope>
    <source>
        <strain evidence="11 12">DSM 2784</strain>
    </source>
</reference>
<evidence type="ECO:0000256" key="7">
    <source>
        <dbReference type="PIRSR" id="PIRSR016262-1"/>
    </source>
</evidence>
<name>A0A1G5S0I2_9FIRM</name>
<dbReference type="SUPFAM" id="SSF55681">
    <property type="entry name" value="Class II aaRS and biotin synthetases"/>
    <property type="match status" value="1"/>
</dbReference>
<feature type="domain" description="BPL/LPL catalytic" evidence="10">
    <location>
        <begin position="51"/>
        <end position="232"/>
    </location>
</feature>
<proteinExistence type="inferred from homology"/>
<dbReference type="InterPro" id="IPR004143">
    <property type="entry name" value="BPL_LPL_catalytic"/>
</dbReference>
<evidence type="ECO:0000256" key="4">
    <source>
        <dbReference type="ARBA" id="ARBA00024732"/>
    </source>
</evidence>
<organism evidence="11 12">
    <name type="scientific">Acidaminobacter hydrogenoformans DSM 2784</name>
    <dbReference type="NCBI Taxonomy" id="1120920"/>
    <lineage>
        <taxon>Bacteria</taxon>
        <taxon>Bacillati</taxon>
        <taxon>Bacillota</taxon>
        <taxon>Clostridia</taxon>
        <taxon>Peptostreptococcales</taxon>
        <taxon>Acidaminobacteraceae</taxon>
        <taxon>Acidaminobacter</taxon>
    </lineage>
</organism>
<dbReference type="PANTHER" id="PTHR10993">
    <property type="entry name" value="OCTANOYLTRANSFERASE"/>
    <property type="match status" value="1"/>
</dbReference>
<evidence type="ECO:0000256" key="8">
    <source>
        <dbReference type="PIRSR" id="PIRSR016262-2"/>
    </source>
</evidence>
<evidence type="ECO:0000256" key="2">
    <source>
        <dbReference type="ARBA" id="ARBA00022679"/>
    </source>
</evidence>
<evidence type="ECO:0000313" key="12">
    <source>
        <dbReference type="Proteomes" id="UP000199208"/>
    </source>
</evidence>
<comment type="subcellular location">
    <subcellularLocation>
        <location evidence="5">Cytoplasm</location>
    </subcellularLocation>
</comment>
<keyword evidence="12" id="KW-1185">Reference proteome</keyword>
<evidence type="ECO:0000256" key="9">
    <source>
        <dbReference type="PIRSR" id="PIRSR016262-3"/>
    </source>
</evidence>
<dbReference type="UniPathway" id="UPA00538">
    <property type="reaction ID" value="UER00592"/>
</dbReference>
<protein>
    <recommendedName>
        <fullName evidence="5 6">Octanoyltransferase</fullName>
        <ecNumber evidence="5 6">2.3.1.181</ecNumber>
    </recommendedName>
    <alternativeName>
        <fullName evidence="5">Lipoate-protein ligase B</fullName>
    </alternativeName>
    <alternativeName>
        <fullName evidence="5">Lipoyl/octanoyl transferase</fullName>
    </alternativeName>
    <alternativeName>
        <fullName evidence="5">Octanoyl-[acyl-carrier-protein]-protein N-octanoyltransferase</fullName>
    </alternativeName>
</protein>
<dbReference type="Gene3D" id="3.30.930.10">
    <property type="entry name" value="Bira Bifunctional Protein, Domain 2"/>
    <property type="match status" value="1"/>
</dbReference>
<feature type="active site" description="Acyl-thioester intermediate" evidence="5 7">
    <location>
        <position position="194"/>
    </location>
</feature>
<comment type="function">
    <text evidence="4 5 6">Catalyzes the transfer of endogenously produced octanoic acid from octanoyl-acyl-carrier-protein onto the lipoyl domains of lipoate-dependent enzymes. Lipoyl-ACP can also act as a substrate although octanoyl-ACP is likely to be the physiological substrate.</text>
</comment>
<feature type="site" description="Lowers pKa of active site Cys" evidence="5 9">
    <location>
        <position position="160"/>
    </location>
</feature>
<dbReference type="Pfam" id="PF21948">
    <property type="entry name" value="LplA-B_cat"/>
    <property type="match status" value="1"/>
</dbReference>
<dbReference type="PANTHER" id="PTHR10993:SF7">
    <property type="entry name" value="LIPOYLTRANSFERASE 2, MITOCHONDRIAL-RELATED"/>
    <property type="match status" value="1"/>
</dbReference>
<gene>
    <name evidence="5" type="primary">lipB</name>
    <name evidence="11" type="ORF">SAMN03080599_01791</name>
</gene>
<dbReference type="PROSITE" id="PS51733">
    <property type="entry name" value="BPL_LPL_CATALYTIC"/>
    <property type="match status" value="1"/>
</dbReference>
<dbReference type="GO" id="GO:0005737">
    <property type="term" value="C:cytoplasm"/>
    <property type="evidence" value="ECO:0007669"/>
    <property type="project" value="UniProtKB-SubCell"/>
</dbReference>
<keyword evidence="5" id="KW-0963">Cytoplasm</keyword>
<comment type="miscellaneous">
    <text evidence="5">In the reaction, the free carboxyl group of octanoic acid is attached via an amide linkage to the epsilon-amino group of a specific lysine residue of lipoyl domains of lipoate-dependent enzymes.</text>
</comment>
<dbReference type="HAMAP" id="MF_00013">
    <property type="entry name" value="LipB"/>
    <property type="match status" value="1"/>
</dbReference>
<dbReference type="NCBIfam" id="TIGR00214">
    <property type="entry name" value="lipB"/>
    <property type="match status" value="1"/>
</dbReference>
<dbReference type="CDD" id="cd16444">
    <property type="entry name" value="LipB"/>
    <property type="match status" value="1"/>
</dbReference>
<comment type="pathway">
    <text evidence="1 5 6">Protein modification; protein lipoylation via endogenous pathway; protein N(6)-(lipoyl)lysine from octanoyl-[acyl-carrier-protein]: step 1/2.</text>
</comment>
<sequence length="245" mass="27355">MGGQLVPIGCKSIILRSESMRTCYVIQFDNPVTYANGLKLQKQAFDIVRSGRADGILLMLQHSPVFTIGSNGGVENLLVQPDVLSSMGIEICYTSRGGNITYHGPGQLVVYPIMNLNSFVKDTHWYLRQLETAVIKSLEAFGLEGKRKEKYTGVWIGDNKIAAIGVHVKKWITMHGLSLNLHVNKEHFGLINPCGIVEFGVASLNEYCETVEDQMIINKVRDTFGDIFDMRLIQKDAFFLGEQIL</sequence>
<evidence type="ECO:0000256" key="5">
    <source>
        <dbReference type="HAMAP-Rule" id="MF_00013"/>
    </source>
</evidence>
<dbReference type="AlphaFoldDB" id="A0A1G5S0I2"/>